<reference evidence="2" key="1">
    <citation type="journal article" date="2013" name="Genome">
        <title>Draft Genome Sequences of Porphyromonas crevioricanis JCM 15906T and Porphyromonas cansulci JCM 13913T Isolated from a Canine Oral Cavity.</title>
        <authorList>
            <person name="Sakamoto M."/>
            <person name="Tanaka N."/>
            <person name="Shiwa Y."/>
            <person name="Yoshikawa H."/>
            <person name="Ohkuma M."/>
        </authorList>
    </citation>
    <scope>NUCLEOTIDE SEQUENCE [LARGE SCALE GENOMIC DNA]</scope>
    <source>
        <strain evidence="2">JCM 15906</strain>
    </source>
</reference>
<organism evidence="1 2">
    <name type="scientific">Porphyromonas crevioricanis JCM 15906</name>
    <dbReference type="NCBI Taxonomy" id="1305617"/>
    <lineage>
        <taxon>Bacteria</taxon>
        <taxon>Pseudomonadati</taxon>
        <taxon>Bacteroidota</taxon>
        <taxon>Bacteroidia</taxon>
        <taxon>Bacteroidales</taxon>
        <taxon>Porphyromonadaceae</taxon>
        <taxon>Porphyromonas</taxon>
    </lineage>
</organism>
<dbReference type="AlphaFoldDB" id="S4PGD9"/>
<dbReference type="RefSeq" id="WP_023936127.1">
    <property type="nucleotide sequence ID" value="NZ_BAOU01000007.1"/>
</dbReference>
<comment type="caution">
    <text evidence="1">The sequence shown here is derived from an EMBL/GenBank/DDBJ whole genome shotgun (WGS) entry which is preliminary data.</text>
</comment>
<evidence type="ECO:0000313" key="2">
    <source>
        <dbReference type="Proteomes" id="UP000018031"/>
    </source>
</evidence>
<dbReference type="Proteomes" id="UP000018031">
    <property type="component" value="Unassembled WGS sequence"/>
</dbReference>
<proteinExistence type="predicted"/>
<dbReference type="EMBL" id="BAOU01000007">
    <property type="protein sequence ID" value="GAD04559.1"/>
    <property type="molecule type" value="Genomic_DNA"/>
</dbReference>
<accession>S4PGD9</accession>
<reference evidence="1 2" key="2">
    <citation type="journal article" date="2013" name="Genome Announc.">
        <title>Draft Genome Sequences of Porphyromonas crevioricanis JCM 15906T and Porphyromonas cansulci JCM 13913T Isolated from a Canine Oral Cavity.</title>
        <authorList>
            <person name="Sakamoto M."/>
            <person name="Tanaka N."/>
            <person name="Shiwa Y."/>
            <person name="Yoshikawa H."/>
            <person name="Ohkuma M."/>
        </authorList>
    </citation>
    <scope>NUCLEOTIDE SEQUENCE [LARGE SCALE GENOMIC DNA]</scope>
    <source>
        <strain evidence="1 2">JCM 15906</strain>
    </source>
</reference>
<evidence type="ECO:0000313" key="1">
    <source>
        <dbReference type="EMBL" id="GAD04559.1"/>
    </source>
</evidence>
<gene>
    <name evidence="1" type="ORF">PORCRE_247</name>
</gene>
<name>S4PGD9_9PORP</name>
<protein>
    <recommendedName>
        <fullName evidence="3">Secretion system C-terminal sorting domain-containing protein</fullName>
    </recommendedName>
</protein>
<sequence length="56" mass="6208">MPEEEEEEVRLFSSDGVRIWSAKASETGQLKLSLESLAAGTYIIRAGKRSARLLVK</sequence>
<evidence type="ECO:0008006" key="3">
    <source>
        <dbReference type="Google" id="ProtNLM"/>
    </source>
</evidence>